<dbReference type="GO" id="GO:0005634">
    <property type="term" value="C:nucleus"/>
    <property type="evidence" value="ECO:0007669"/>
    <property type="project" value="UniProtKB-SubCell"/>
</dbReference>
<dbReference type="SUPFAM" id="SSF54928">
    <property type="entry name" value="RNA-binding domain, RBD"/>
    <property type="match status" value="1"/>
</dbReference>
<keyword evidence="3" id="KW-0677">Repeat</keyword>
<dbReference type="CDD" id="cd00590">
    <property type="entry name" value="RRM_SF"/>
    <property type="match status" value="1"/>
</dbReference>
<gene>
    <name evidence="9" type="ORF">BEWA_042720</name>
</gene>
<proteinExistence type="predicted"/>
<evidence type="ECO:0000256" key="5">
    <source>
        <dbReference type="ARBA" id="ARBA00023242"/>
    </source>
</evidence>
<accession>L1LG43</accession>
<dbReference type="GO" id="GO:0003729">
    <property type="term" value="F:mRNA binding"/>
    <property type="evidence" value="ECO:0007669"/>
    <property type="project" value="TreeGrafter"/>
</dbReference>
<organism evidence="9 10">
    <name type="scientific">Theileria equi strain WA</name>
    <dbReference type="NCBI Taxonomy" id="1537102"/>
    <lineage>
        <taxon>Eukaryota</taxon>
        <taxon>Sar</taxon>
        <taxon>Alveolata</taxon>
        <taxon>Apicomplexa</taxon>
        <taxon>Aconoidasida</taxon>
        <taxon>Piroplasmida</taxon>
        <taxon>Theileriidae</taxon>
        <taxon>Theileria</taxon>
    </lineage>
</organism>
<dbReference type="AlphaFoldDB" id="L1LG43"/>
<dbReference type="PANTHER" id="PTHR23003:SF62">
    <property type="entry name" value="SERINE_ARGININE (SR)-TYPE SHUTTLING MRNA BINDING PROTEIN NPL3"/>
    <property type="match status" value="1"/>
</dbReference>
<feature type="region of interest" description="Disordered" evidence="7">
    <location>
        <begin position="364"/>
        <end position="394"/>
    </location>
</feature>
<feature type="compositionally biased region" description="Basic and acidic residues" evidence="7">
    <location>
        <begin position="26"/>
        <end position="35"/>
    </location>
</feature>
<keyword evidence="4 6" id="KW-0694">RNA-binding</keyword>
<dbReference type="GO" id="GO:0006397">
    <property type="term" value="P:mRNA processing"/>
    <property type="evidence" value="ECO:0007669"/>
    <property type="project" value="UniProtKB-KW"/>
</dbReference>
<keyword evidence="5" id="KW-0539">Nucleus</keyword>
<dbReference type="GeneID" id="15807682"/>
<dbReference type="GO" id="GO:0005737">
    <property type="term" value="C:cytoplasm"/>
    <property type="evidence" value="ECO:0007669"/>
    <property type="project" value="TreeGrafter"/>
</dbReference>
<evidence type="ECO:0000259" key="8">
    <source>
        <dbReference type="PROSITE" id="PS50102"/>
    </source>
</evidence>
<dbReference type="EMBL" id="ACOU01000002">
    <property type="protein sequence ID" value="EKX74234.1"/>
    <property type="molecule type" value="Genomic_DNA"/>
</dbReference>
<dbReference type="PROSITE" id="PS50102">
    <property type="entry name" value="RRM"/>
    <property type="match status" value="2"/>
</dbReference>
<dbReference type="eggNOG" id="KOG0106">
    <property type="taxonomic scope" value="Eukaryota"/>
</dbReference>
<dbReference type="Pfam" id="PF00076">
    <property type="entry name" value="RRM_1"/>
    <property type="match status" value="2"/>
</dbReference>
<feature type="compositionally biased region" description="Basic and acidic residues" evidence="7">
    <location>
        <begin position="48"/>
        <end position="71"/>
    </location>
</feature>
<comment type="caution">
    <text evidence="9">The sequence shown here is derived from an EMBL/GenBank/DDBJ whole genome shotgun (WGS) entry which is preliminary data.</text>
</comment>
<dbReference type="Proteomes" id="UP000031512">
    <property type="component" value="Unassembled WGS sequence"/>
</dbReference>
<protein>
    <recommendedName>
        <fullName evidence="8">RRM domain-containing protein</fullName>
    </recommendedName>
</protein>
<dbReference type="RefSeq" id="XP_004833686.1">
    <property type="nucleotide sequence ID" value="XM_004833629.1"/>
</dbReference>
<name>L1LG43_THEEQ</name>
<dbReference type="PANTHER" id="PTHR23003">
    <property type="entry name" value="RNA RECOGNITION MOTIF RRM DOMAIN CONTAINING PROTEIN"/>
    <property type="match status" value="1"/>
</dbReference>
<feature type="domain" description="RRM" evidence="8">
    <location>
        <begin position="186"/>
        <end position="256"/>
    </location>
</feature>
<feature type="compositionally biased region" description="Basic and acidic residues" evidence="7">
    <location>
        <begin position="377"/>
        <end position="388"/>
    </location>
</feature>
<evidence type="ECO:0000256" key="4">
    <source>
        <dbReference type="ARBA" id="ARBA00022884"/>
    </source>
</evidence>
<feature type="region of interest" description="Disordered" evidence="7">
    <location>
        <begin position="1"/>
        <end position="135"/>
    </location>
</feature>
<keyword evidence="2" id="KW-0507">mRNA processing</keyword>
<dbReference type="VEuPathDB" id="PiroplasmaDB:BEWA_042720"/>
<evidence type="ECO:0000256" key="2">
    <source>
        <dbReference type="ARBA" id="ARBA00022664"/>
    </source>
</evidence>
<sequence>MRGNLGRSGMDRGGVDRGYASRPQYGRRDVADNRGGRGYQNSPGRYAGNREYEGYGGSREYRDNYGGRDYRNSPGRYANNREYRDNYGGRDYRDYGGNREYRDGYYDNGPDRRYPVRDRAAPYDRSRVPQNRDYNRRYDSYQESRGGADLGRYDSDYKGYGRPGPSAPSGAGPIRRPYNTLERSRTKIFIGNLTGEVSQEELTTKFSTFGHINKVDFRRKFAFVDYARPRDAEIAIKEMNGKTYWGSRLKVQPHIEQPKKNTMTREPNPACQATVLNLDQTVSWQDLKDFARQAGDVVYASIVTKGQRRFGLIEFADEATVINACKELSGKKIANNKLEIVHMPVSEYVKSVDDGSKFDLDTFEAEEGGEDLGNGSTKDREVYQKDNLDSVDYD</sequence>
<evidence type="ECO:0000256" key="3">
    <source>
        <dbReference type="ARBA" id="ARBA00022737"/>
    </source>
</evidence>
<dbReference type="SMART" id="SM00360">
    <property type="entry name" value="RRM"/>
    <property type="match status" value="2"/>
</dbReference>
<evidence type="ECO:0000256" key="1">
    <source>
        <dbReference type="ARBA" id="ARBA00004123"/>
    </source>
</evidence>
<feature type="domain" description="RRM" evidence="8">
    <location>
        <begin position="271"/>
        <end position="340"/>
    </location>
</feature>
<dbReference type="STRING" id="1537102.L1LG43"/>
<dbReference type="KEGG" id="beq:BEWA_042720"/>
<reference evidence="9 10" key="1">
    <citation type="journal article" date="2012" name="BMC Genomics">
        <title>Comparative genomic analysis and phylogenetic position of Theileria equi.</title>
        <authorList>
            <person name="Kappmeyer L.S."/>
            <person name="Thiagarajan M."/>
            <person name="Herndon D.R."/>
            <person name="Ramsay J.D."/>
            <person name="Caler E."/>
            <person name="Djikeng A."/>
            <person name="Gillespie J.J."/>
            <person name="Lau A.O."/>
            <person name="Roalson E.H."/>
            <person name="Silva J.C."/>
            <person name="Silva M.G."/>
            <person name="Suarez C.E."/>
            <person name="Ueti M.W."/>
            <person name="Nene V.M."/>
            <person name="Mealey R.H."/>
            <person name="Knowles D.P."/>
            <person name="Brayton K.A."/>
        </authorList>
    </citation>
    <scope>NUCLEOTIDE SEQUENCE [LARGE SCALE GENOMIC DNA]</scope>
    <source>
        <strain evidence="9 10">WA</strain>
    </source>
</reference>
<keyword evidence="10" id="KW-1185">Reference proteome</keyword>
<dbReference type="Gene3D" id="3.30.70.330">
    <property type="match status" value="2"/>
</dbReference>
<evidence type="ECO:0000313" key="10">
    <source>
        <dbReference type="Proteomes" id="UP000031512"/>
    </source>
</evidence>
<dbReference type="InterPro" id="IPR000504">
    <property type="entry name" value="RRM_dom"/>
</dbReference>
<dbReference type="InterPro" id="IPR012677">
    <property type="entry name" value="Nucleotide-bd_a/b_plait_sf"/>
</dbReference>
<comment type="subcellular location">
    <subcellularLocation>
        <location evidence="1">Nucleus</location>
    </subcellularLocation>
</comment>
<dbReference type="InterPro" id="IPR050374">
    <property type="entry name" value="RRT5_SRSF_SR"/>
</dbReference>
<evidence type="ECO:0000313" key="9">
    <source>
        <dbReference type="EMBL" id="EKX74234.1"/>
    </source>
</evidence>
<dbReference type="InterPro" id="IPR035979">
    <property type="entry name" value="RBD_domain_sf"/>
</dbReference>
<dbReference type="OrthoDB" id="1099063at2759"/>
<evidence type="ECO:0000256" key="6">
    <source>
        <dbReference type="PROSITE-ProRule" id="PRU00176"/>
    </source>
</evidence>
<feature type="compositionally biased region" description="Basic and acidic residues" evidence="7">
    <location>
        <begin position="79"/>
        <end position="127"/>
    </location>
</feature>
<evidence type="ECO:0000256" key="7">
    <source>
        <dbReference type="SAM" id="MobiDB-lite"/>
    </source>
</evidence>